<accession>A0A8X8AXJ6</accession>
<dbReference type="EMBL" id="JAAMPC010000005">
    <property type="protein sequence ID" value="KAG2313617.1"/>
    <property type="molecule type" value="Genomic_DNA"/>
</dbReference>
<feature type="compositionally biased region" description="Basic and acidic residues" evidence="1">
    <location>
        <begin position="160"/>
        <end position="170"/>
    </location>
</feature>
<dbReference type="SUPFAM" id="SSF57756">
    <property type="entry name" value="Retrovirus zinc finger-like domains"/>
    <property type="match status" value="1"/>
</dbReference>
<evidence type="ECO:0008006" key="4">
    <source>
        <dbReference type="Google" id="ProtNLM"/>
    </source>
</evidence>
<evidence type="ECO:0000256" key="1">
    <source>
        <dbReference type="SAM" id="MobiDB-lite"/>
    </source>
</evidence>
<keyword evidence="3" id="KW-1185">Reference proteome</keyword>
<comment type="caution">
    <text evidence="2">The sequence shown here is derived from an EMBL/GenBank/DDBJ whole genome shotgun (WGS) entry which is preliminary data.</text>
</comment>
<organism evidence="2 3">
    <name type="scientific">Brassica carinata</name>
    <name type="common">Ethiopian mustard</name>
    <name type="synonym">Abyssinian cabbage</name>
    <dbReference type="NCBI Taxonomy" id="52824"/>
    <lineage>
        <taxon>Eukaryota</taxon>
        <taxon>Viridiplantae</taxon>
        <taxon>Streptophyta</taxon>
        <taxon>Embryophyta</taxon>
        <taxon>Tracheophyta</taxon>
        <taxon>Spermatophyta</taxon>
        <taxon>Magnoliopsida</taxon>
        <taxon>eudicotyledons</taxon>
        <taxon>Gunneridae</taxon>
        <taxon>Pentapetalae</taxon>
        <taxon>rosids</taxon>
        <taxon>malvids</taxon>
        <taxon>Brassicales</taxon>
        <taxon>Brassicaceae</taxon>
        <taxon>Brassiceae</taxon>
        <taxon>Brassica</taxon>
    </lineage>
</organism>
<evidence type="ECO:0000313" key="3">
    <source>
        <dbReference type="Proteomes" id="UP000886595"/>
    </source>
</evidence>
<gene>
    <name evidence="2" type="ORF">Bca52824_025174</name>
</gene>
<feature type="region of interest" description="Disordered" evidence="1">
    <location>
        <begin position="83"/>
        <end position="113"/>
    </location>
</feature>
<feature type="region of interest" description="Disordered" evidence="1">
    <location>
        <begin position="149"/>
        <end position="195"/>
    </location>
</feature>
<name>A0A8X8AXJ6_BRACI</name>
<sequence>MNFNVQGQEVLVEYSYPWLPSKCLKCEKWGHSFKTCPNKREQGELQDENNVVQAKEVLEEEEKVMESSKLVETNVVILEVTQTETTDTRNEEEKALESSEVVETKDADTDKTEREWLDVTPGKTSRSQNTRVNDLKFGILTNSRFAVLSSEEEEEGEIVEQEKENMRVQKVDQQGSLEELKEKDNCGNRNSHRQF</sequence>
<dbReference type="GO" id="GO:0008270">
    <property type="term" value="F:zinc ion binding"/>
    <property type="evidence" value="ECO:0007669"/>
    <property type="project" value="InterPro"/>
</dbReference>
<protein>
    <recommendedName>
        <fullName evidence="4">CCHC-type domain-containing protein</fullName>
    </recommendedName>
</protein>
<dbReference type="InterPro" id="IPR036875">
    <property type="entry name" value="Znf_CCHC_sf"/>
</dbReference>
<feature type="compositionally biased region" description="Acidic residues" evidence="1">
    <location>
        <begin position="150"/>
        <end position="159"/>
    </location>
</feature>
<evidence type="ECO:0000313" key="2">
    <source>
        <dbReference type="EMBL" id="KAG2313617.1"/>
    </source>
</evidence>
<dbReference type="AlphaFoldDB" id="A0A8X8AXJ6"/>
<reference evidence="2 3" key="1">
    <citation type="submission" date="2020-02" db="EMBL/GenBank/DDBJ databases">
        <authorList>
            <person name="Ma Q."/>
            <person name="Huang Y."/>
            <person name="Song X."/>
            <person name="Pei D."/>
        </authorList>
    </citation>
    <scope>NUCLEOTIDE SEQUENCE [LARGE SCALE GENOMIC DNA]</scope>
    <source>
        <strain evidence="2">Sxm20200214</strain>
        <tissue evidence="2">Leaf</tissue>
    </source>
</reference>
<dbReference type="Proteomes" id="UP000886595">
    <property type="component" value="Unassembled WGS sequence"/>
</dbReference>
<dbReference type="GO" id="GO:0003676">
    <property type="term" value="F:nucleic acid binding"/>
    <property type="evidence" value="ECO:0007669"/>
    <property type="project" value="InterPro"/>
</dbReference>
<proteinExistence type="predicted"/>
<feature type="compositionally biased region" description="Basic and acidic residues" evidence="1">
    <location>
        <begin position="86"/>
        <end position="113"/>
    </location>
</feature>